<feature type="domain" description="F5/8 type C" evidence="3">
    <location>
        <begin position="144"/>
        <end position="297"/>
    </location>
</feature>
<evidence type="ECO:0000313" key="4">
    <source>
        <dbReference type="EMBL" id="HJD34191.1"/>
    </source>
</evidence>
<sequence>MEKQGNGAERAVNGAYKRNPDDTSRPFTGWEAAETGTQSLVLDLEFAVSFDRYVIKHDNSTSGLGKERNTDSFKVQVLEEGVTLDEAEESDWITVDEVTGNTEDVTDKKLDEAVRTRYVRLLIEKPTAEDGDNTARISQFELYCDDNYAESLATPEKGASVTASSNPYNNMNNIIDDTWYKDKNGVNDYSGWTSVNGKMPQWAQIDLGEDRTFDEWGMVHSGNEMLVQDLYASGNDTADHHSSFPTGYRRFNPRDFKVSYKAEGDEEWTVLEDVKGNTSGLTAQKLDAPVTARYIRIDYTTGEQYKPGTTTLDPNQRARLAKFYLFDNEQSSFYTMPVEESPSADTAAEPAVMSLASAQDDFLEQLDIAKAEVNTDMTLGEVPVSMNTWIYPDEDILVTRLTSKGSEDQMIEVDVWGKEKLASLTPASNVDMDKTHPLAESLSGVDGEIVWGSRTTNVADDVMKDGTVHKARWMSEIAMASRVIGGEDAAYANSGNEGKIRVTVPAGETVTIVTGIHCEENQEPDAENGAEGAAVQKAVAKISELDTDEEISGLYEQHLKWWQDYYKLSYADFGDKNLNRLYYGSQYLFACCTREGETAPGLYGVWTNNDRMKWQGDYHLNYNFQSPYYGSYSSNRLREFSQPLFEVIARNIDKGLASAADPDCIKSIESTWYWATREDLHNGIEDAVLYPVGIKQYDTPFGSSYLNQTMNALFCASQVLLYYRYTLDKEWLFEEHETPEGNTYTLYDFLVYDANFYAQWIEKKGLRIDDEYIKDSPSGLDGHALTKKHSQNYTDKYPEYTEDMGDDYCYVLYDGSQEGSFDFNPSVITGGVKNLMEGLIEIGKEHAPSAEKYEMWQDIADHIVGPEVTIFERNGKEIFGLSEDRGIRSISAPVNMEFVHPGDQLGFDSDPYLLEVGCNTMDQANWGSVNSTPKAPTMAARVQYDADKLVSKINTYVISKMRANYYVDDNTHGWEKVGVREALNNMMV</sequence>
<evidence type="ECO:0000256" key="2">
    <source>
        <dbReference type="SAM" id="MobiDB-lite"/>
    </source>
</evidence>
<protein>
    <submittedName>
        <fullName evidence="4">Discoidin domain-containing protein</fullName>
    </submittedName>
</protein>
<dbReference type="InterPro" id="IPR008928">
    <property type="entry name" value="6-hairpin_glycosidase_sf"/>
</dbReference>
<keyword evidence="1" id="KW-0326">Glycosidase</keyword>
<dbReference type="InterPro" id="IPR054363">
    <property type="entry name" value="GH95_cat"/>
</dbReference>
<dbReference type="PANTHER" id="PTHR31084">
    <property type="entry name" value="ALPHA-L-FUCOSIDASE 2"/>
    <property type="match status" value="1"/>
</dbReference>
<feature type="domain" description="F5/8 type C" evidence="3">
    <location>
        <begin position="1"/>
        <end position="142"/>
    </location>
</feature>
<dbReference type="AlphaFoldDB" id="A0A9D2R5R9"/>
<dbReference type="SUPFAM" id="SSF48208">
    <property type="entry name" value="Six-hairpin glycosidases"/>
    <property type="match status" value="1"/>
</dbReference>
<evidence type="ECO:0000313" key="5">
    <source>
        <dbReference type="Proteomes" id="UP000823897"/>
    </source>
</evidence>
<name>A0A9D2R5R9_9FIRM</name>
<feature type="region of interest" description="Disordered" evidence="2">
    <location>
        <begin position="1"/>
        <end position="27"/>
    </location>
</feature>
<proteinExistence type="predicted"/>
<dbReference type="Pfam" id="PF22633">
    <property type="entry name" value="F5_F8_type_C_2"/>
    <property type="match status" value="2"/>
</dbReference>
<dbReference type="InterPro" id="IPR000421">
    <property type="entry name" value="FA58C"/>
</dbReference>
<dbReference type="Gene3D" id="2.60.120.260">
    <property type="entry name" value="Galactose-binding domain-like"/>
    <property type="match status" value="2"/>
</dbReference>
<dbReference type="GO" id="GO:0004560">
    <property type="term" value="F:alpha-L-fucosidase activity"/>
    <property type="evidence" value="ECO:0007669"/>
    <property type="project" value="TreeGrafter"/>
</dbReference>
<dbReference type="Proteomes" id="UP000823897">
    <property type="component" value="Unassembled WGS sequence"/>
</dbReference>
<reference evidence="4" key="2">
    <citation type="submission" date="2021-04" db="EMBL/GenBank/DDBJ databases">
        <authorList>
            <person name="Gilroy R."/>
        </authorList>
    </citation>
    <scope>NUCLEOTIDE SEQUENCE</scope>
    <source>
        <strain evidence="4">ChiGjej3B3-11674</strain>
    </source>
</reference>
<dbReference type="InterPro" id="IPR012341">
    <property type="entry name" value="6hp_glycosidase-like_sf"/>
</dbReference>
<gene>
    <name evidence="4" type="ORF">H9911_06600</name>
</gene>
<dbReference type="Gene3D" id="1.50.10.10">
    <property type="match status" value="1"/>
</dbReference>
<organism evidence="4 5">
    <name type="scientific">Candidatus Mediterraneibacter tabaqchaliae</name>
    <dbReference type="NCBI Taxonomy" id="2838689"/>
    <lineage>
        <taxon>Bacteria</taxon>
        <taxon>Bacillati</taxon>
        <taxon>Bacillota</taxon>
        <taxon>Clostridia</taxon>
        <taxon>Lachnospirales</taxon>
        <taxon>Lachnospiraceae</taxon>
        <taxon>Mediterraneibacter</taxon>
    </lineage>
</organism>
<dbReference type="Pfam" id="PF22124">
    <property type="entry name" value="Glyco_hydro_95_cat"/>
    <property type="match status" value="1"/>
</dbReference>
<evidence type="ECO:0000256" key="1">
    <source>
        <dbReference type="ARBA" id="ARBA00023295"/>
    </source>
</evidence>
<reference evidence="4" key="1">
    <citation type="journal article" date="2021" name="PeerJ">
        <title>Extensive microbial diversity within the chicken gut microbiome revealed by metagenomics and culture.</title>
        <authorList>
            <person name="Gilroy R."/>
            <person name="Ravi A."/>
            <person name="Getino M."/>
            <person name="Pursley I."/>
            <person name="Horton D.L."/>
            <person name="Alikhan N.F."/>
            <person name="Baker D."/>
            <person name="Gharbi K."/>
            <person name="Hall N."/>
            <person name="Watson M."/>
            <person name="Adriaenssens E.M."/>
            <person name="Foster-Nyarko E."/>
            <person name="Jarju S."/>
            <person name="Secka A."/>
            <person name="Antonio M."/>
            <person name="Oren A."/>
            <person name="Chaudhuri R.R."/>
            <person name="La Ragione R."/>
            <person name="Hildebrand F."/>
            <person name="Pallen M.J."/>
        </authorList>
    </citation>
    <scope>NUCLEOTIDE SEQUENCE</scope>
    <source>
        <strain evidence="4">ChiGjej3B3-11674</strain>
    </source>
</reference>
<accession>A0A9D2R5R9</accession>
<dbReference type="PROSITE" id="PS50022">
    <property type="entry name" value="FA58C_3"/>
    <property type="match status" value="2"/>
</dbReference>
<dbReference type="SUPFAM" id="SSF49785">
    <property type="entry name" value="Galactose-binding domain-like"/>
    <property type="match status" value="2"/>
</dbReference>
<dbReference type="InterPro" id="IPR008979">
    <property type="entry name" value="Galactose-bd-like_sf"/>
</dbReference>
<keyword evidence="1" id="KW-0378">Hydrolase</keyword>
<evidence type="ECO:0000259" key="3">
    <source>
        <dbReference type="PROSITE" id="PS50022"/>
    </source>
</evidence>
<dbReference type="PANTHER" id="PTHR31084:SF0">
    <property type="entry name" value="ALPHA-L-FUCOSIDASE 2"/>
    <property type="match status" value="1"/>
</dbReference>
<comment type="caution">
    <text evidence="4">The sequence shown here is derived from an EMBL/GenBank/DDBJ whole genome shotgun (WGS) entry which is preliminary data.</text>
</comment>
<dbReference type="GO" id="GO:0005975">
    <property type="term" value="P:carbohydrate metabolic process"/>
    <property type="evidence" value="ECO:0007669"/>
    <property type="project" value="InterPro"/>
</dbReference>
<dbReference type="EMBL" id="DWUV01000124">
    <property type="protein sequence ID" value="HJD34191.1"/>
    <property type="molecule type" value="Genomic_DNA"/>
</dbReference>